<organism evidence="1 2">
    <name type="scientific">Hyalomma asiaticum</name>
    <name type="common">Tick</name>
    <dbReference type="NCBI Taxonomy" id="266040"/>
    <lineage>
        <taxon>Eukaryota</taxon>
        <taxon>Metazoa</taxon>
        <taxon>Ecdysozoa</taxon>
        <taxon>Arthropoda</taxon>
        <taxon>Chelicerata</taxon>
        <taxon>Arachnida</taxon>
        <taxon>Acari</taxon>
        <taxon>Parasitiformes</taxon>
        <taxon>Ixodida</taxon>
        <taxon>Ixodoidea</taxon>
        <taxon>Ixodidae</taxon>
        <taxon>Hyalomminae</taxon>
        <taxon>Hyalomma</taxon>
    </lineage>
</organism>
<keyword evidence="2" id="KW-1185">Reference proteome</keyword>
<evidence type="ECO:0000313" key="1">
    <source>
        <dbReference type="EMBL" id="KAH6941924.1"/>
    </source>
</evidence>
<gene>
    <name evidence="1" type="ORF">HPB50_023942</name>
</gene>
<dbReference type="Proteomes" id="UP000821845">
    <property type="component" value="Chromosome 11"/>
</dbReference>
<reference evidence="1" key="1">
    <citation type="submission" date="2020-05" db="EMBL/GenBank/DDBJ databases">
        <title>Large-scale comparative analyses of tick genomes elucidate their genetic diversity and vector capacities.</title>
        <authorList>
            <person name="Jia N."/>
            <person name="Wang J."/>
            <person name="Shi W."/>
            <person name="Du L."/>
            <person name="Sun Y."/>
            <person name="Zhan W."/>
            <person name="Jiang J."/>
            <person name="Wang Q."/>
            <person name="Zhang B."/>
            <person name="Ji P."/>
            <person name="Sakyi L.B."/>
            <person name="Cui X."/>
            <person name="Yuan T."/>
            <person name="Jiang B."/>
            <person name="Yang W."/>
            <person name="Lam T.T.-Y."/>
            <person name="Chang Q."/>
            <person name="Ding S."/>
            <person name="Wang X."/>
            <person name="Zhu J."/>
            <person name="Ruan X."/>
            <person name="Zhao L."/>
            <person name="Wei J."/>
            <person name="Que T."/>
            <person name="Du C."/>
            <person name="Cheng J."/>
            <person name="Dai P."/>
            <person name="Han X."/>
            <person name="Huang E."/>
            <person name="Gao Y."/>
            <person name="Liu J."/>
            <person name="Shao H."/>
            <person name="Ye R."/>
            <person name="Li L."/>
            <person name="Wei W."/>
            <person name="Wang X."/>
            <person name="Wang C."/>
            <person name="Yang T."/>
            <person name="Huo Q."/>
            <person name="Li W."/>
            <person name="Guo W."/>
            <person name="Chen H."/>
            <person name="Zhou L."/>
            <person name="Ni X."/>
            <person name="Tian J."/>
            <person name="Zhou Y."/>
            <person name="Sheng Y."/>
            <person name="Liu T."/>
            <person name="Pan Y."/>
            <person name="Xia L."/>
            <person name="Li J."/>
            <person name="Zhao F."/>
            <person name="Cao W."/>
        </authorList>
    </citation>
    <scope>NUCLEOTIDE SEQUENCE</scope>
    <source>
        <strain evidence="1">Hyas-2018</strain>
    </source>
</reference>
<name>A0ACB7T6Y4_HYAAI</name>
<sequence length="149" mass="16743">MDGSVGAPEGARESSPRKPERSVDSSHQCRSCGLCFSREEYFKSHQNQCQAKFACSVCGKRFASMRTLVPHQRVHSGNKPHACQVCGRKFAARASMVRHELIHTGERPYACEVCPSRFTKKESLDKHKNCMPVEWTCFTVRVVALPSAR</sequence>
<evidence type="ECO:0000313" key="2">
    <source>
        <dbReference type="Proteomes" id="UP000821845"/>
    </source>
</evidence>
<proteinExistence type="predicted"/>
<comment type="caution">
    <text evidence="1">The sequence shown here is derived from an EMBL/GenBank/DDBJ whole genome shotgun (WGS) entry which is preliminary data.</text>
</comment>
<dbReference type="EMBL" id="CM023491">
    <property type="protein sequence ID" value="KAH6941924.1"/>
    <property type="molecule type" value="Genomic_DNA"/>
</dbReference>
<protein>
    <submittedName>
        <fullName evidence="1">Uncharacterized protein</fullName>
    </submittedName>
</protein>
<accession>A0ACB7T6Y4</accession>